<gene>
    <name evidence="1" type="ORF">PECAL_4P21840</name>
</gene>
<accession>A0A8J2X4W0</accession>
<dbReference type="Proteomes" id="UP000789595">
    <property type="component" value="Unassembled WGS sequence"/>
</dbReference>
<reference evidence="1" key="1">
    <citation type="submission" date="2021-11" db="EMBL/GenBank/DDBJ databases">
        <authorList>
            <consortium name="Genoscope - CEA"/>
            <person name="William W."/>
        </authorList>
    </citation>
    <scope>NUCLEOTIDE SEQUENCE</scope>
</reference>
<evidence type="ECO:0000313" key="1">
    <source>
        <dbReference type="EMBL" id="CAH0374876.1"/>
    </source>
</evidence>
<dbReference type="AlphaFoldDB" id="A0A8J2X4W0"/>
<sequence length="212" mass="22968">MLSLLFLCSAVADALKFDGGISLSQLKTPALLVDVDELPGGVEALPHAPRERREALRDALFVHARVVAAGKERAGFYKGRGAPLAELDVELAGDAYLATGLNNNWSYDNSYFWARTLGSGARRPAPGIGLDAIGDRTAVRWLRDDEPGAPQTGDGKFSEWAEFLDVGDEVDLVPVDVDAWLDQHDAAYLVTREMRPPGADPLVRAEPWVITS</sequence>
<dbReference type="OrthoDB" id="199096at2759"/>
<comment type="caution">
    <text evidence="1">The sequence shown here is derived from an EMBL/GenBank/DDBJ whole genome shotgun (WGS) entry which is preliminary data.</text>
</comment>
<evidence type="ECO:0000313" key="2">
    <source>
        <dbReference type="Proteomes" id="UP000789595"/>
    </source>
</evidence>
<dbReference type="EMBL" id="CAKKNE010000004">
    <property type="protein sequence ID" value="CAH0374876.1"/>
    <property type="molecule type" value="Genomic_DNA"/>
</dbReference>
<protein>
    <submittedName>
        <fullName evidence="1">Uncharacterized protein</fullName>
    </submittedName>
</protein>
<proteinExistence type="predicted"/>
<name>A0A8J2X4W0_9STRA</name>
<organism evidence="1 2">
    <name type="scientific">Pelagomonas calceolata</name>
    <dbReference type="NCBI Taxonomy" id="35677"/>
    <lineage>
        <taxon>Eukaryota</taxon>
        <taxon>Sar</taxon>
        <taxon>Stramenopiles</taxon>
        <taxon>Ochrophyta</taxon>
        <taxon>Pelagophyceae</taxon>
        <taxon>Pelagomonadales</taxon>
        <taxon>Pelagomonadaceae</taxon>
        <taxon>Pelagomonas</taxon>
    </lineage>
</organism>
<keyword evidence="2" id="KW-1185">Reference proteome</keyword>